<feature type="transmembrane region" description="Helical" evidence="2">
    <location>
        <begin position="149"/>
        <end position="171"/>
    </location>
</feature>
<organism evidence="3 4">
    <name type="scientific">Actinoalloteichus caeruleus DSM 43889</name>
    <dbReference type="NCBI Taxonomy" id="1120930"/>
    <lineage>
        <taxon>Bacteria</taxon>
        <taxon>Bacillati</taxon>
        <taxon>Actinomycetota</taxon>
        <taxon>Actinomycetes</taxon>
        <taxon>Pseudonocardiales</taxon>
        <taxon>Pseudonocardiaceae</taxon>
        <taxon>Actinoalloteichus</taxon>
        <taxon>Actinoalloteichus cyanogriseus</taxon>
    </lineage>
</organism>
<feature type="transmembrane region" description="Helical" evidence="2">
    <location>
        <begin position="78"/>
        <end position="97"/>
    </location>
</feature>
<feature type="transmembrane region" description="Helical" evidence="2">
    <location>
        <begin position="118"/>
        <end position="137"/>
    </location>
</feature>
<accession>A0ABT1JIX7</accession>
<evidence type="ECO:0000256" key="2">
    <source>
        <dbReference type="SAM" id="Phobius"/>
    </source>
</evidence>
<feature type="region of interest" description="Disordered" evidence="1">
    <location>
        <begin position="1"/>
        <end position="20"/>
    </location>
</feature>
<protein>
    <submittedName>
        <fullName evidence="3">Uncharacterized protein</fullName>
    </submittedName>
</protein>
<reference evidence="3 4" key="2">
    <citation type="submission" date="2022-06" db="EMBL/GenBank/DDBJ databases">
        <title>Genomic Encyclopedia of Type Strains, Phase I: the one thousand microbial genomes (KMG-I) project.</title>
        <authorList>
            <person name="Kyrpides N."/>
        </authorList>
    </citation>
    <scope>NUCLEOTIDE SEQUENCE [LARGE SCALE GENOMIC DNA]</scope>
    <source>
        <strain evidence="3 4">DSM 43889</strain>
    </source>
</reference>
<keyword evidence="2" id="KW-1133">Transmembrane helix</keyword>
<evidence type="ECO:0000313" key="4">
    <source>
        <dbReference type="Proteomes" id="UP000791080"/>
    </source>
</evidence>
<sequence length="286" mass="30479">MSARPTPSTHPLPGDGPTPWPVFSVAERGDDIVAETPVPVPDHLPREILGWATTAALLWPLALMPLLSQLLGAGHVPWWWALPCVLLVFLAAVVTEITYDAAHRIYGQRATALRIAEVPALAGCAAAGVGTSALLLGPWPPADGAPFDVVLGALPGALGALCLLLAGVSALRARRRLRYVRTRQRTIRALREWGRSEPGVLTAVEFHREWSGGNPRFAATVEVPGAQPSRTIRAHLVTTPDQVPRLGSAVLVTTDPSDPAVVLVDLPAEPPPRFEADGGRYRQPSN</sequence>
<keyword evidence="2" id="KW-0472">Membrane</keyword>
<evidence type="ECO:0000313" key="3">
    <source>
        <dbReference type="EMBL" id="MCP2332174.1"/>
    </source>
</evidence>
<gene>
    <name evidence="3" type="ORF">G443_002444</name>
</gene>
<proteinExistence type="predicted"/>
<reference evidence="3 4" key="1">
    <citation type="submission" date="2013-07" db="EMBL/GenBank/DDBJ databases">
        <authorList>
            <consortium name="DOE Joint Genome Institute"/>
            <person name="Reeve W."/>
            <person name="Huntemann M."/>
            <person name="Han J."/>
            <person name="Chen A."/>
            <person name="Kyrpides N."/>
            <person name="Mavromatis K."/>
            <person name="Markowitz V."/>
            <person name="Palaniappan K."/>
            <person name="Ivanova N."/>
            <person name="Schaumberg A."/>
            <person name="Pati A."/>
            <person name="Liolios K."/>
            <person name="Nordberg H.P."/>
            <person name="Cantor M.N."/>
            <person name="Hua S.X."/>
            <person name="Woyke T."/>
        </authorList>
    </citation>
    <scope>NUCLEOTIDE SEQUENCE [LARGE SCALE GENOMIC DNA]</scope>
    <source>
        <strain evidence="3 4">DSM 43889</strain>
    </source>
</reference>
<dbReference type="EMBL" id="AUBJ02000001">
    <property type="protein sequence ID" value="MCP2332174.1"/>
    <property type="molecule type" value="Genomic_DNA"/>
</dbReference>
<name>A0ABT1JIX7_ACTCY</name>
<feature type="compositionally biased region" description="Pro residues" evidence="1">
    <location>
        <begin position="8"/>
        <end position="20"/>
    </location>
</feature>
<evidence type="ECO:0000256" key="1">
    <source>
        <dbReference type="SAM" id="MobiDB-lite"/>
    </source>
</evidence>
<comment type="caution">
    <text evidence="3">The sequence shown here is derived from an EMBL/GenBank/DDBJ whole genome shotgun (WGS) entry which is preliminary data.</text>
</comment>
<keyword evidence="2" id="KW-0812">Transmembrane</keyword>
<dbReference type="Proteomes" id="UP000791080">
    <property type="component" value="Unassembled WGS sequence"/>
</dbReference>
<dbReference type="RefSeq" id="WP_155886011.1">
    <property type="nucleotide sequence ID" value="NZ_AUBJ02000001.1"/>
</dbReference>
<keyword evidence="4" id="KW-1185">Reference proteome</keyword>
<feature type="transmembrane region" description="Helical" evidence="2">
    <location>
        <begin position="48"/>
        <end position="66"/>
    </location>
</feature>